<evidence type="ECO:0000313" key="6">
    <source>
        <dbReference type="EMBL" id="AZL61050.1"/>
    </source>
</evidence>
<evidence type="ECO:0000256" key="2">
    <source>
        <dbReference type="ARBA" id="ARBA00022723"/>
    </source>
</evidence>
<protein>
    <submittedName>
        <fullName evidence="6">C-type cytochrome</fullName>
    </submittedName>
</protein>
<dbReference type="GO" id="GO:0009055">
    <property type="term" value="F:electron transfer activity"/>
    <property type="evidence" value="ECO:0007669"/>
    <property type="project" value="InterPro"/>
</dbReference>
<proteinExistence type="predicted"/>
<evidence type="ECO:0000313" key="7">
    <source>
        <dbReference type="Proteomes" id="UP000282002"/>
    </source>
</evidence>
<dbReference type="EMBL" id="CP034328">
    <property type="protein sequence ID" value="AZL61050.1"/>
    <property type="molecule type" value="Genomic_DNA"/>
</dbReference>
<evidence type="ECO:0000259" key="5">
    <source>
        <dbReference type="PROSITE" id="PS51007"/>
    </source>
</evidence>
<dbReference type="Proteomes" id="UP000282002">
    <property type="component" value="Chromosome"/>
</dbReference>
<sequence>MRFGWMVLPLALAACTQDEMPTGAEDFASYCAACHGTSGKGDGPAAAGLAKRPADLTQLSARNGGAFPGTAVMAKIWGYTGKDGGSPMPQFGPLLQGELVPFDGGDGIATPTPVRLVGLAEHVRLLQAK</sequence>
<reference evidence="6 7" key="1">
    <citation type="submission" date="2018-12" db="EMBL/GenBank/DDBJ databases">
        <title>Complete genome sequencing of Tabrizicola sp. K13M18.</title>
        <authorList>
            <person name="Bae J.-W."/>
        </authorList>
    </citation>
    <scope>NUCLEOTIDE SEQUENCE [LARGE SCALE GENOMIC DNA]</scope>
    <source>
        <strain evidence="6 7">K13M18</strain>
    </source>
</reference>
<evidence type="ECO:0000256" key="1">
    <source>
        <dbReference type="ARBA" id="ARBA00022617"/>
    </source>
</evidence>
<keyword evidence="2 4" id="KW-0479">Metal-binding</keyword>
<feature type="domain" description="Cytochrome c" evidence="5">
    <location>
        <begin position="18"/>
        <end position="115"/>
    </location>
</feature>
<keyword evidence="3 4" id="KW-0408">Iron</keyword>
<dbReference type="OrthoDB" id="5514238at2"/>
<organism evidence="6 7">
    <name type="scientific">Tabrizicola piscis</name>
    <dbReference type="NCBI Taxonomy" id="2494374"/>
    <lineage>
        <taxon>Bacteria</taxon>
        <taxon>Pseudomonadati</taxon>
        <taxon>Pseudomonadota</taxon>
        <taxon>Alphaproteobacteria</taxon>
        <taxon>Rhodobacterales</taxon>
        <taxon>Paracoccaceae</taxon>
        <taxon>Tabrizicola</taxon>
    </lineage>
</organism>
<dbReference type="AlphaFoldDB" id="A0A3S8UBU8"/>
<keyword evidence="7" id="KW-1185">Reference proteome</keyword>
<dbReference type="PROSITE" id="PS51007">
    <property type="entry name" value="CYTC"/>
    <property type="match status" value="1"/>
</dbReference>
<keyword evidence="1 4" id="KW-0349">Heme</keyword>
<name>A0A3S8UBU8_9RHOB</name>
<dbReference type="KEGG" id="taw:EI545_05755"/>
<dbReference type="Gene3D" id="1.10.760.10">
    <property type="entry name" value="Cytochrome c-like domain"/>
    <property type="match status" value="1"/>
</dbReference>
<dbReference type="InterPro" id="IPR036909">
    <property type="entry name" value="Cyt_c-like_dom_sf"/>
</dbReference>
<dbReference type="PROSITE" id="PS51257">
    <property type="entry name" value="PROKAR_LIPOPROTEIN"/>
    <property type="match status" value="1"/>
</dbReference>
<dbReference type="Pfam" id="PF13442">
    <property type="entry name" value="Cytochrome_CBB3"/>
    <property type="match status" value="1"/>
</dbReference>
<dbReference type="GO" id="GO:0020037">
    <property type="term" value="F:heme binding"/>
    <property type="evidence" value="ECO:0007669"/>
    <property type="project" value="InterPro"/>
</dbReference>
<gene>
    <name evidence="6" type="ORF">EI545_05755</name>
</gene>
<dbReference type="InterPro" id="IPR009056">
    <property type="entry name" value="Cyt_c-like_dom"/>
</dbReference>
<accession>A0A3S8UBU8</accession>
<dbReference type="SUPFAM" id="SSF46626">
    <property type="entry name" value="Cytochrome c"/>
    <property type="match status" value="1"/>
</dbReference>
<dbReference type="GO" id="GO:0046872">
    <property type="term" value="F:metal ion binding"/>
    <property type="evidence" value="ECO:0007669"/>
    <property type="project" value="UniProtKB-KW"/>
</dbReference>
<evidence type="ECO:0000256" key="3">
    <source>
        <dbReference type="ARBA" id="ARBA00023004"/>
    </source>
</evidence>
<evidence type="ECO:0000256" key="4">
    <source>
        <dbReference type="PROSITE-ProRule" id="PRU00433"/>
    </source>
</evidence>